<organism evidence="2">
    <name type="scientific">Bradyrhizobium quebecense</name>
    <dbReference type="NCBI Taxonomy" id="2748629"/>
    <lineage>
        <taxon>Bacteria</taxon>
        <taxon>Pseudomonadati</taxon>
        <taxon>Pseudomonadota</taxon>
        <taxon>Alphaproteobacteria</taxon>
        <taxon>Hyphomicrobiales</taxon>
        <taxon>Nitrobacteraceae</taxon>
        <taxon>Bradyrhizobium</taxon>
    </lineage>
</organism>
<keyword evidence="1" id="KW-0732">Signal</keyword>
<gene>
    <name evidence="2" type="ORF">HU230_24020</name>
</gene>
<dbReference type="RefSeq" id="WP_176532245.1">
    <property type="nucleotide sequence ID" value="NZ_CP088022.1"/>
</dbReference>
<name>A0A974ADS5_9BRAD</name>
<sequence>MKSLKIASSAVIAVAAFSISLCAASSAFAADELPLGNPAGELAPASDAASNRPPATFFTITDVLAKLDRQRGRGPNAIRTAALAPLNTATDALPAAKPLPPVGAEPFGLFTFRAPENGLWRKWRGLESDLAREQTVLEHCRENAAGCPPNAAQFLRLINAVKSRSGRDRLDEANRAVNQAIRYVSDFAQHGEADRWTAPLATFATGKGDCEDYAIAKYIALSEAGFPREELRLVLGRDRAIRQDHAVLVARLDGHWLILDSRRSELIDDGDLDNFTPMFAINEHGVQLFAAPYAKRLPLGDELDAAPAAANAADAEWTGAEQLDAASPLPGFLPVLM</sequence>
<feature type="chain" id="PRO_5036988376" evidence="1">
    <location>
        <begin position="30"/>
        <end position="337"/>
    </location>
</feature>
<reference evidence="2" key="1">
    <citation type="submission" date="2020-06" db="EMBL/GenBank/DDBJ databases">
        <title>Whole Genome Sequence of Bradyrhizobium sp. Strain 66S1MB.</title>
        <authorList>
            <person name="Bromfield E."/>
            <person name="Cloutier S."/>
        </authorList>
    </citation>
    <scope>NUCLEOTIDE SEQUENCE</scope>
    <source>
        <strain evidence="2">66S1MB</strain>
    </source>
</reference>
<dbReference type="PANTHER" id="PTHR39327">
    <property type="match status" value="1"/>
</dbReference>
<dbReference type="SUPFAM" id="SSF54001">
    <property type="entry name" value="Cysteine proteinases"/>
    <property type="match status" value="1"/>
</dbReference>
<protein>
    <submittedName>
        <fullName evidence="2">Transglutaminase-like cysteine peptidase</fullName>
    </submittedName>
</protein>
<comment type="caution">
    <text evidence="2">The sequence shown here is derived from an EMBL/GenBank/DDBJ whole genome shotgun (WGS) entry which is preliminary data.</text>
</comment>
<dbReference type="EMBL" id="JABWSX010000001">
    <property type="protein sequence ID" value="NVL08774.1"/>
    <property type="molecule type" value="Genomic_DNA"/>
</dbReference>
<dbReference type="Pfam" id="PF06035">
    <property type="entry name" value="Peptidase_C93"/>
    <property type="match status" value="1"/>
</dbReference>
<evidence type="ECO:0000256" key="1">
    <source>
        <dbReference type="SAM" id="SignalP"/>
    </source>
</evidence>
<dbReference type="PANTHER" id="PTHR39327:SF1">
    <property type="entry name" value="BLR5470 PROTEIN"/>
    <property type="match status" value="1"/>
</dbReference>
<proteinExistence type="predicted"/>
<feature type="signal peptide" evidence="1">
    <location>
        <begin position="1"/>
        <end position="29"/>
    </location>
</feature>
<evidence type="ECO:0000313" key="2">
    <source>
        <dbReference type="EMBL" id="NVL08774.1"/>
    </source>
</evidence>
<dbReference type="InterPro" id="IPR010319">
    <property type="entry name" value="Transglutaminase-like_Cys_pept"/>
</dbReference>
<dbReference type="AlphaFoldDB" id="A0A974ADS5"/>
<dbReference type="InterPro" id="IPR038765">
    <property type="entry name" value="Papain-like_cys_pep_sf"/>
</dbReference>
<dbReference type="Gene3D" id="3.10.620.30">
    <property type="match status" value="1"/>
</dbReference>
<accession>A0A974ADS5</accession>